<protein>
    <recommendedName>
        <fullName evidence="1">C2H2-type domain-containing protein</fullName>
    </recommendedName>
</protein>
<feature type="domain" description="C2H2-type" evidence="1">
    <location>
        <begin position="203"/>
        <end position="225"/>
    </location>
</feature>
<feature type="domain" description="C2H2-type" evidence="1">
    <location>
        <begin position="288"/>
        <end position="314"/>
    </location>
</feature>
<feature type="domain" description="C2H2-type" evidence="1">
    <location>
        <begin position="136"/>
        <end position="157"/>
    </location>
</feature>
<proteinExistence type="predicted"/>
<name>A0ABQ9XI25_9EUKA</name>
<organism evidence="2 3">
    <name type="scientific">Blattamonas nauphoetae</name>
    <dbReference type="NCBI Taxonomy" id="2049346"/>
    <lineage>
        <taxon>Eukaryota</taxon>
        <taxon>Metamonada</taxon>
        <taxon>Preaxostyla</taxon>
        <taxon>Oxymonadida</taxon>
        <taxon>Blattamonas</taxon>
    </lineage>
</organism>
<accession>A0ABQ9XI25</accession>
<reference evidence="2 3" key="1">
    <citation type="journal article" date="2022" name="bioRxiv">
        <title>Genomics of Preaxostyla Flagellates Illuminates Evolutionary Transitions and the Path Towards Mitochondrial Loss.</title>
        <authorList>
            <person name="Novak L.V.F."/>
            <person name="Treitli S.C."/>
            <person name="Pyrih J."/>
            <person name="Halakuc P."/>
            <person name="Pipaliya S.V."/>
            <person name="Vacek V."/>
            <person name="Brzon O."/>
            <person name="Soukal P."/>
            <person name="Eme L."/>
            <person name="Dacks J.B."/>
            <person name="Karnkowska A."/>
            <person name="Elias M."/>
            <person name="Hampl V."/>
        </authorList>
    </citation>
    <scope>NUCLEOTIDE SEQUENCE [LARGE SCALE GENOMIC DNA]</scope>
    <source>
        <strain evidence="2">NAU3</strain>
        <tissue evidence="2">Gut</tissue>
    </source>
</reference>
<feature type="domain" description="C2H2-type" evidence="1">
    <location>
        <begin position="358"/>
        <end position="379"/>
    </location>
</feature>
<gene>
    <name evidence="2" type="ORF">BLNAU_14051</name>
</gene>
<evidence type="ECO:0000313" key="3">
    <source>
        <dbReference type="Proteomes" id="UP001281761"/>
    </source>
</evidence>
<dbReference type="EMBL" id="JARBJD010000126">
    <property type="protein sequence ID" value="KAK2950973.1"/>
    <property type="molecule type" value="Genomic_DNA"/>
</dbReference>
<dbReference type="SMART" id="SM00355">
    <property type="entry name" value="ZnF_C2H2"/>
    <property type="match status" value="6"/>
</dbReference>
<evidence type="ECO:0000259" key="1">
    <source>
        <dbReference type="SMART" id="SM00355"/>
    </source>
</evidence>
<feature type="domain" description="C2H2-type" evidence="1">
    <location>
        <begin position="321"/>
        <end position="343"/>
    </location>
</feature>
<comment type="caution">
    <text evidence="2">The sequence shown here is derived from an EMBL/GenBank/DDBJ whole genome shotgun (WGS) entry which is preliminary data.</text>
</comment>
<dbReference type="InterPro" id="IPR013087">
    <property type="entry name" value="Znf_C2H2_type"/>
</dbReference>
<evidence type="ECO:0000313" key="2">
    <source>
        <dbReference type="EMBL" id="KAK2950973.1"/>
    </source>
</evidence>
<feature type="domain" description="C2H2-type" evidence="1">
    <location>
        <begin position="393"/>
        <end position="414"/>
    </location>
</feature>
<sequence>MHLFGQVLQNISRRGTLSQERENFLELLTQRDGQAAALIPNRDILREPFFRTLYSTVLGMPLEEYRQIILIEEQTLIYCPRASFDLTQQEMSALLAPLPNIAQTHRLLHLQLTREPIPRVPNRFTGRGRRQPQFAMACPICHIVLTEDLARHHLQMHRYVDNERLGHLVSKCPFCNVQKMPNAQLVNHWLYQCKFKHPNAKHTKCPFCRFENTGSNVMEHINTEHRDLIPHFREITTQNRPPMRRKPAKIRMCLDCYALVSDIDWKDHVKHKHIEQITNCYPDLEETVQCPLCDQRPNKLDVITHLLTDCPRNHFRTTVHRKCPFCNVSCSPNVIWAHIRVRHKALFDWSWEFVKADLSCPQCRKSRTPDKLVKHVIHHHKKNTVRSNTHDSHLCPQCLDIVPKELYFDHLVVHRRERRRYRHT</sequence>
<dbReference type="Proteomes" id="UP001281761">
    <property type="component" value="Unassembled WGS sequence"/>
</dbReference>
<keyword evidence="3" id="KW-1185">Reference proteome</keyword>